<proteinExistence type="predicted"/>
<organism evidence="2 3">
    <name type="scientific">Pristionchus mayeri</name>
    <dbReference type="NCBI Taxonomy" id="1317129"/>
    <lineage>
        <taxon>Eukaryota</taxon>
        <taxon>Metazoa</taxon>
        <taxon>Ecdysozoa</taxon>
        <taxon>Nematoda</taxon>
        <taxon>Chromadorea</taxon>
        <taxon>Rhabditida</taxon>
        <taxon>Rhabditina</taxon>
        <taxon>Diplogasteromorpha</taxon>
        <taxon>Diplogasteroidea</taxon>
        <taxon>Neodiplogasteridae</taxon>
        <taxon>Pristionchus</taxon>
    </lineage>
</organism>
<feature type="compositionally biased region" description="Polar residues" evidence="1">
    <location>
        <begin position="76"/>
        <end position="86"/>
    </location>
</feature>
<feature type="region of interest" description="Disordered" evidence="1">
    <location>
        <begin position="76"/>
        <end position="95"/>
    </location>
</feature>
<gene>
    <name evidence="2" type="ORF">PMAYCL1PPCAC_04646</name>
</gene>
<evidence type="ECO:0000256" key="1">
    <source>
        <dbReference type="SAM" id="MobiDB-lite"/>
    </source>
</evidence>
<evidence type="ECO:0000313" key="3">
    <source>
        <dbReference type="Proteomes" id="UP001328107"/>
    </source>
</evidence>
<accession>A0AAN4Z8M0</accession>
<evidence type="ECO:0000313" key="2">
    <source>
        <dbReference type="EMBL" id="GMR34451.1"/>
    </source>
</evidence>
<dbReference type="EMBL" id="BTRK01000002">
    <property type="protein sequence ID" value="GMR34451.1"/>
    <property type="molecule type" value="Genomic_DNA"/>
</dbReference>
<feature type="non-terminal residue" evidence="2">
    <location>
        <position position="1"/>
    </location>
</feature>
<reference evidence="3" key="1">
    <citation type="submission" date="2022-10" db="EMBL/GenBank/DDBJ databases">
        <title>Genome assembly of Pristionchus species.</title>
        <authorList>
            <person name="Yoshida K."/>
            <person name="Sommer R.J."/>
        </authorList>
    </citation>
    <scope>NUCLEOTIDE SEQUENCE [LARGE SCALE GENOMIC DNA]</scope>
    <source>
        <strain evidence="3">RS5460</strain>
    </source>
</reference>
<protein>
    <submittedName>
        <fullName evidence="2">Uncharacterized protein</fullName>
    </submittedName>
</protein>
<name>A0AAN4Z8M0_9BILA</name>
<comment type="caution">
    <text evidence="2">The sequence shown here is derived from an EMBL/GenBank/DDBJ whole genome shotgun (WGS) entry which is preliminary data.</text>
</comment>
<feature type="non-terminal residue" evidence="2">
    <location>
        <position position="125"/>
    </location>
</feature>
<dbReference type="Proteomes" id="UP001328107">
    <property type="component" value="Unassembled WGS sequence"/>
</dbReference>
<keyword evidence="3" id="KW-1185">Reference proteome</keyword>
<sequence>QVIHTLANLTLTLEDVNSANTKIDMLGLLGDGSWDVIKQLDKFGEGPLGKFIHELLAYDDVDSIISAIICGQDITPETTGASTSGNGPPKRTVSDDLRDYIIKYVKDATPGVMDNSNETECNGVP</sequence>
<dbReference type="AlphaFoldDB" id="A0AAN4Z8M0"/>